<dbReference type="SUPFAM" id="SSF53098">
    <property type="entry name" value="Ribonuclease H-like"/>
    <property type="match status" value="1"/>
</dbReference>
<dbReference type="PANTHER" id="PTHR47074">
    <property type="entry name" value="BNAC02G40300D PROTEIN"/>
    <property type="match status" value="1"/>
</dbReference>
<sequence length="304" mass="35146">MECPFTVECWRRVSPQLQPPEEVWKTQRWLDIFSGKIWPQSRQSKGRLILFIAICWQIWLNRNQIVFAEGKEKVNQVVYRAWAIWTECMLVLDSTIYQYILPRQPRTDMFPPSPVVNETCGVFTSSPVYIIVDGSVEGSSRLAGAAYVGIQDTPRRVLGAGFTWWPWASPLRAELEAIRMGIQACRSWGGNQMIVCSDSHLLITLLQGTGMGPSILQHSIEHFRTMVDASESVVFQKVSRDAVQAPEALAKYARRERITRHTRMMKDDAIRQILQQFIRSFDICINYVKNEYEAYAYVYVNRLR</sequence>
<gene>
    <name evidence="2" type="ORF">QJS10_CPA01g02021</name>
</gene>
<dbReference type="CDD" id="cd06222">
    <property type="entry name" value="RNase_H_like"/>
    <property type="match status" value="1"/>
</dbReference>
<protein>
    <recommendedName>
        <fullName evidence="1">RNase H type-1 domain-containing protein</fullName>
    </recommendedName>
</protein>
<feature type="domain" description="RNase H type-1" evidence="1">
    <location>
        <begin position="132"/>
        <end position="253"/>
    </location>
</feature>
<organism evidence="2 3">
    <name type="scientific">Acorus calamus</name>
    <name type="common">Sweet flag</name>
    <dbReference type="NCBI Taxonomy" id="4465"/>
    <lineage>
        <taxon>Eukaryota</taxon>
        <taxon>Viridiplantae</taxon>
        <taxon>Streptophyta</taxon>
        <taxon>Embryophyta</taxon>
        <taxon>Tracheophyta</taxon>
        <taxon>Spermatophyta</taxon>
        <taxon>Magnoliopsida</taxon>
        <taxon>Liliopsida</taxon>
        <taxon>Acoraceae</taxon>
        <taxon>Acorus</taxon>
    </lineage>
</organism>
<accession>A0AAV9FGB0</accession>
<dbReference type="Gene3D" id="3.30.420.10">
    <property type="entry name" value="Ribonuclease H-like superfamily/Ribonuclease H"/>
    <property type="match status" value="1"/>
</dbReference>
<dbReference type="AlphaFoldDB" id="A0AAV9FGB0"/>
<evidence type="ECO:0000259" key="1">
    <source>
        <dbReference type="Pfam" id="PF13456"/>
    </source>
</evidence>
<keyword evidence="3" id="KW-1185">Reference proteome</keyword>
<dbReference type="Pfam" id="PF13456">
    <property type="entry name" value="RVT_3"/>
    <property type="match status" value="1"/>
</dbReference>
<dbReference type="GO" id="GO:0003676">
    <property type="term" value="F:nucleic acid binding"/>
    <property type="evidence" value="ECO:0007669"/>
    <property type="project" value="InterPro"/>
</dbReference>
<dbReference type="InterPro" id="IPR044730">
    <property type="entry name" value="RNase_H-like_dom_plant"/>
</dbReference>
<dbReference type="InterPro" id="IPR036397">
    <property type="entry name" value="RNaseH_sf"/>
</dbReference>
<evidence type="ECO:0000313" key="2">
    <source>
        <dbReference type="EMBL" id="KAK1324739.1"/>
    </source>
</evidence>
<name>A0AAV9FGB0_ACOCL</name>
<reference evidence="2" key="2">
    <citation type="submission" date="2023-06" db="EMBL/GenBank/DDBJ databases">
        <authorList>
            <person name="Ma L."/>
            <person name="Liu K.-W."/>
            <person name="Li Z."/>
            <person name="Hsiao Y.-Y."/>
            <person name="Qi Y."/>
            <person name="Fu T."/>
            <person name="Tang G."/>
            <person name="Zhang D."/>
            <person name="Sun W.-H."/>
            <person name="Liu D.-K."/>
            <person name="Li Y."/>
            <person name="Chen G.-Z."/>
            <person name="Liu X.-D."/>
            <person name="Liao X.-Y."/>
            <person name="Jiang Y.-T."/>
            <person name="Yu X."/>
            <person name="Hao Y."/>
            <person name="Huang J."/>
            <person name="Zhao X.-W."/>
            <person name="Ke S."/>
            <person name="Chen Y.-Y."/>
            <person name="Wu W.-L."/>
            <person name="Hsu J.-L."/>
            <person name="Lin Y.-F."/>
            <person name="Huang M.-D."/>
            <person name="Li C.-Y."/>
            <person name="Huang L."/>
            <person name="Wang Z.-W."/>
            <person name="Zhao X."/>
            <person name="Zhong W.-Y."/>
            <person name="Peng D.-H."/>
            <person name="Ahmad S."/>
            <person name="Lan S."/>
            <person name="Zhang J.-S."/>
            <person name="Tsai W.-C."/>
            <person name="Van De Peer Y."/>
            <person name="Liu Z.-J."/>
        </authorList>
    </citation>
    <scope>NUCLEOTIDE SEQUENCE</scope>
    <source>
        <strain evidence="2">CP</strain>
        <tissue evidence="2">Leaves</tissue>
    </source>
</reference>
<proteinExistence type="predicted"/>
<dbReference type="InterPro" id="IPR052929">
    <property type="entry name" value="RNase_H-like_EbsB-rel"/>
</dbReference>
<dbReference type="PANTHER" id="PTHR47074:SF73">
    <property type="entry name" value="OS04G0448401 PROTEIN"/>
    <property type="match status" value="1"/>
</dbReference>
<dbReference type="EMBL" id="JAUJYO010000001">
    <property type="protein sequence ID" value="KAK1324739.1"/>
    <property type="molecule type" value="Genomic_DNA"/>
</dbReference>
<dbReference type="InterPro" id="IPR012337">
    <property type="entry name" value="RNaseH-like_sf"/>
</dbReference>
<evidence type="ECO:0000313" key="3">
    <source>
        <dbReference type="Proteomes" id="UP001180020"/>
    </source>
</evidence>
<comment type="caution">
    <text evidence="2">The sequence shown here is derived from an EMBL/GenBank/DDBJ whole genome shotgun (WGS) entry which is preliminary data.</text>
</comment>
<dbReference type="InterPro" id="IPR002156">
    <property type="entry name" value="RNaseH_domain"/>
</dbReference>
<reference evidence="2" key="1">
    <citation type="journal article" date="2023" name="Nat. Commun.">
        <title>Diploid and tetraploid genomes of Acorus and the evolution of monocots.</title>
        <authorList>
            <person name="Ma L."/>
            <person name="Liu K.W."/>
            <person name="Li Z."/>
            <person name="Hsiao Y.Y."/>
            <person name="Qi Y."/>
            <person name="Fu T."/>
            <person name="Tang G.D."/>
            <person name="Zhang D."/>
            <person name="Sun W.H."/>
            <person name="Liu D.K."/>
            <person name="Li Y."/>
            <person name="Chen G.Z."/>
            <person name="Liu X.D."/>
            <person name="Liao X.Y."/>
            <person name="Jiang Y.T."/>
            <person name="Yu X."/>
            <person name="Hao Y."/>
            <person name="Huang J."/>
            <person name="Zhao X.W."/>
            <person name="Ke S."/>
            <person name="Chen Y.Y."/>
            <person name="Wu W.L."/>
            <person name="Hsu J.L."/>
            <person name="Lin Y.F."/>
            <person name="Huang M.D."/>
            <person name="Li C.Y."/>
            <person name="Huang L."/>
            <person name="Wang Z.W."/>
            <person name="Zhao X."/>
            <person name="Zhong W.Y."/>
            <person name="Peng D.H."/>
            <person name="Ahmad S."/>
            <person name="Lan S."/>
            <person name="Zhang J.S."/>
            <person name="Tsai W.C."/>
            <person name="Van de Peer Y."/>
            <person name="Liu Z.J."/>
        </authorList>
    </citation>
    <scope>NUCLEOTIDE SEQUENCE</scope>
    <source>
        <strain evidence="2">CP</strain>
    </source>
</reference>
<dbReference type="GO" id="GO:0004523">
    <property type="term" value="F:RNA-DNA hybrid ribonuclease activity"/>
    <property type="evidence" value="ECO:0007669"/>
    <property type="project" value="InterPro"/>
</dbReference>
<dbReference type="Proteomes" id="UP001180020">
    <property type="component" value="Unassembled WGS sequence"/>
</dbReference>